<dbReference type="OMA" id="CYNNIGW"/>
<evidence type="ECO:0000256" key="1">
    <source>
        <dbReference type="ARBA" id="ARBA00022803"/>
    </source>
</evidence>
<dbReference type="SMART" id="SM00028">
    <property type="entry name" value="TPR"/>
    <property type="match status" value="7"/>
</dbReference>
<dbReference type="Proteomes" id="UP000006671">
    <property type="component" value="Unassembled WGS sequence"/>
</dbReference>
<dbReference type="InterPro" id="IPR019734">
    <property type="entry name" value="TPR_rpt"/>
</dbReference>
<organism evidence="5">
    <name type="scientific">Naegleria gruberi</name>
    <name type="common">Amoeba</name>
    <dbReference type="NCBI Taxonomy" id="5762"/>
    <lineage>
        <taxon>Eukaryota</taxon>
        <taxon>Discoba</taxon>
        <taxon>Heterolobosea</taxon>
        <taxon>Tetramitia</taxon>
        <taxon>Eutetramitia</taxon>
        <taxon>Vahlkampfiidae</taxon>
        <taxon>Naegleria</taxon>
    </lineage>
</organism>
<protein>
    <submittedName>
        <fullName evidence="4">TPR-containing protein</fullName>
    </submittedName>
</protein>
<feature type="repeat" description="TPR" evidence="3">
    <location>
        <begin position="163"/>
        <end position="196"/>
    </location>
</feature>
<keyword evidence="5" id="KW-1185">Reference proteome</keyword>
<dbReference type="InParanoid" id="D2V9S6"/>
<dbReference type="VEuPathDB" id="AmoebaDB:NAEGRDRAFT_57545"/>
<gene>
    <name evidence="4" type="ORF">NAEGRDRAFT_57545</name>
</gene>
<evidence type="ECO:0000313" key="4">
    <source>
        <dbReference type="EMBL" id="EFC46520.1"/>
    </source>
</evidence>
<dbReference type="KEGG" id="ngr:NAEGRDRAFT_57545"/>
<dbReference type="PANTHER" id="PTHR12558:SF13">
    <property type="entry name" value="CELL DIVISION CYCLE PROTEIN 27 HOMOLOG"/>
    <property type="match status" value="1"/>
</dbReference>
<evidence type="ECO:0000256" key="3">
    <source>
        <dbReference type="PROSITE-ProRule" id="PRU00339"/>
    </source>
</evidence>
<keyword evidence="1 3" id="KW-0802">TPR repeat</keyword>
<dbReference type="OrthoDB" id="381520at2759"/>
<dbReference type="GO" id="GO:0051301">
    <property type="term" value="P:cell division"/>
    <property type="evidence" value="ECO:0007669"/>
    <property type="project" value="TreeGrafter"/>
</dbReference>
<accession>D2V9S6</accession>
<dbReference type="RefSeq" id="XP_002679264.1">
    <property type="nucleotide sequence ID" value="XM_002679218.1"/>
</dbReference>
<dbReference type="GO" id="GO:0005680">
    <property type="term" value="C:anaphase-promoting complex"/>
    <property type="evidence" value="ECO:0007669"/>
    <property type="project" value="TreeGrafter"/>
</dbReference>
<dbReference type="GO" id="GO:0016567">
    <property type="term" value="P:protein ubiquitination"/>
    <property type="evidence" value="ECO:0007669"/>
    <property type="project" value="TreeGrafter"/>
</dbReference>
<dbReference type="SUPFAM" id="SSF48452">
    <property type="entry name" value="TPR-like"/>
    <property type="match status" value="2"/>
</dbReference>
<name>D2V9S6_NAEGR</name>
<dbReference type="EMBL" id="GG738858">
    <property type="protein sequence ID" value="EFC46520.1"/>
    <property type="molecule type" value="Genomic_DNA"/>
</dbReference>
<dbReference type="GO" id="GO:0007091">
    <property type="term" value="P:metaphase/anaphase transition of mitotic cell cycle"/>
    <property type="evidence" value="ECO:0007669"/>
    <property type="project" value="TreeGrafter"/>
</dbReference>
<dbReference type="Pfam" id="PF13181">
    <property type="entry name" value="TPR_8"/>
    <property type="match status" value="2"/>
</dbReference>
<proteinExistence type="inferred from homology"/>
<dbReference type="GO" id="GO:0005737">
    <property type="term" value="C:cytoplasm"/>
    <property type="evidence" value="ECO:0007669"/>
    <property type="project" value="TreeGrafter"/>
</dbReference>
<dbReference type="STRING" id="5762.D2V9S6"/>
<dbReference type="InterPro" id="IPR011990">
    <property type="entry name" value="TPR-like_helical_dom_sf"/>
</dbReference>
<dbReference type="GO" id="GO:0031145">
    <property type="term" value="P:anaphase-promoting complex-dependent catabolic process"/>
    <property type="evidence" value="ECO:0007669"/>
    <property type="project" value="TreeGrafter"/>
</dbReference>
<sequence>MSKPLLVVELSNERNQTEEHNIGASSSEGINLIYDKVSDEYFVFQDNQEPEDLKYELSLFDKFRSIKDYSNAITSISKCIAKYPNYFYLYYKQGFLFKSISSRSIETIRSCKMALFLASRQRNIVWSLLLSGFIFELDNQFKTASEYYENALKLSNEKTLHLQDLYFRIGMIKGDLEDYVSSMDYFYKSLEIQQSTDPTKIFYMGMCYNNIGWCYKQMENDQKSVEFYEKAIQVCNGTASLFYSNKIKALKKLERIDEAIEHCDAAVKVTIDRSSLSSLYAEKAFLYHLKDQRDLASEYFDLAMKYDEKFYFPYLYASVSKLTRLGTSNQNNRQPNESLTILEKGINICDEKIELVQMLVSIYEFLGDTERGEFYSNKLVQLKAGLLQRIS</sequence>
<evidence type="ECO:0000256" key="2">
    <source>
        <dbReference type="ARBA" id="ARBA00038210"/>
    </source>
</evidence>
<dbReference type="Gene3D" id="1.25.40.10">
    <property type="entry name" value="Tetratricopeptide repeat domain"/>
    <property type="match status" value="1"/>
</dbReference>
<dbReference type="PROSITE" id="PS50005">
    <property type="entry name" value="TPR"/>
    <property type="match status" value="1"/>
</dbReference>
<reference evidence="4 5" key="1">
    <citation type="journal article" date="2010" name="Cell">
        <title>The genome of Naegleria gruberi illuminates early eukaryotic versatility.</title>
        <authorList>
            <person name="Fritz-Laylin L.K."/>
            <person name="Prochnik S.E."/>
            <person name="Ginger M.L."/>
            <person name="Dacks J.B."/>
            <person name="Carpenter M.L."/>
            <person name="Field M.C."/>
            <person name="Kuo A."/>
            <person name="Paredez A."/>
            <person name="Chapman J."/>
            <person name="Pham J."/>
            <person name="Shu S."/>
            <person name="Neupane R."/>
            <person name="Cipriano M."/>
            <person name="Mancuso J."/>
            <person name="Tu H."/>
            <person name="Salamov A."/>
            <person name="Lindquist E."/>
            <person name="Shapiro H."/>
            <person name="Lucas S."/>
            <person name="Grigoriev I.V."/>
            <person name="Cande W.Z."/>
            <person name="Fulton C."/>
            <person name="Rokhsar D.S."/>
            <person name="Dawson S.C."/>
        </authorList>
    </citation>
    <scope>NUCLEOTIDE SEQUENCE [LARGE SCALE GENOMIC DNA]</scope>
    <source>
        <strain evidence="4 5">NEG-M</strain>
    </source>
</reference>
<comment type="similarity">
    <text evidence="2">Belongs to the APC3/CDC27 family.</text>
</comment>
<dbReference type="AlphaFoldDB" id="D2V9S6"/>
<dbReference type="PANTHER" id="PTHR12558">
    <property type="entry name" value="CELL DIVISION CYCLE 16,23,27"/>
    <property type="match status" value="1"/>
</dbReference>
<dbReference type="GeneID" id="8859872"/>
<evidence type="ECO:0000313" key="5">
    <source>
        <dbReference type="Proteomes" id="UP000006671"/>
    </source>
</evidence>